<evidence type="ECO:0000256" key="1">
    <source>
        <dbReference type="SAM" id="Coils"/>
    </source>
</evidence>
<gene>
    <name evidence="2" type="ORF">Acr_28g0014130</name>
</gene>
<reference evidence="2 3" key="1">
    <citation type="submission" date="2019-07" db="EMBL/GenBank/DDBJ databases">
        <title>De Novo Assembly of kiwifruit Actinidia rufa.</title>
        <authorList>
            <person name="Sugita-Konishi S."/>
            <person name="Sato K."/>
            <person name="Mori E."/>
            <person name="Abe Y."/>
            <person name="Kisaki G."/>
            <person name="Hamano K."/>
            <person name="Suezawa K."/>
            <person name="Otani M."/>
            <person name="Fukuda T."/>
            <person name="Manabe T."/>
            <person name="Gomi K."/>
            <person name="Tabuchi M."/>
            <person name="Akimitsu K."/>
            <person name="Kataoka I."/>
        </authorList>
    </citation>
    <scope>NUCLEOTIDE SEQUENCE [LARGE SCALE GENOMIC DNA]</scope>
    <source>
        <strain evidence="3">cv. Fuchu</strain>
    </source>
</reference>
<sequence length="121" mass="13771">MLGFIGARRKGAQVGVALEREGNGCCCWHGSVFCNTNSDMESCSSSLSPVKQGSELEMLQKEHEKKMQKIQQLKQQIADTKISLERKKKEVPEEKMEAFRALTEQYNNMRNEYNALLAKNK</sequence>
<dbReference type="AlphaFoldDB" id="A0A7J0HCC5"/>
<organism evidence="2 3">
    <name type="scientific">Actinidia rufa</name>
    <dbReference type="NCBI Taxonomy" id="165716"/>
    <lineage>
        <taxon>Eukaryota</taxon>
        <taxon>Viridiplantae</taxon>
        <taxon>Streptophyta</taxon>
        <taxon>Embryophyta</taxon>
        <taxon>Tracheophyta</taxon>
        <taxon>Spermatophyta</taxon>
        <taxon>Magnoliopsida</taxon>
        <taxon>eudicotyledons</taxon>
        <taxon>Gunneridae</taxon>
        <taxon>Pentapetalae</taxon>
        <taxon>asterids</taxon>
        <taxon>Ericales</taxon>
        <taxon>Actinidiaceae</taxon>
        <taxon>Actinidia</taxon>
    </lineage>
</organism>
<protein>
    <submittedName>
        <fullName evidence="2">Uncharacterized protein</fullName>
    </submittedName>
</protein>
<dbReference type="Proteomes" id="UP000585474">
    <property type="component" value="Unassembled WGS sequence"/>
</dbReference>
<dbReference type="OrthoDB" id="849476at2759"/>
<evidence type="ECO:0000313" key="2">
    <source>
        <dbReference type="EMBL" id="GFZ20708.1"/>
    </source>
</evidence>
<dbReference type="EMBL" id="BJWL01000028">
    <property type="protein sequence ID" value="GFZ20708.1"/>
    <property type="molecule type" value="Genomic_DNA"/>
</dbReference>
<comment type="caution">
    <text evidence="2">The sequence shown here is derived from an EMBL/GenBank/DDBJ whole genome shotgun (WGS) entry which is preliminary data.</text>
</comment>
<name>A0A7J0HCC5_9ERIC</name>
<accession>A0A7J0HCC5</accession>
<keyword evidence="3" id="KW-1185">Reference proteome</keyword>
<keyword evidence="1" id="KW-0175">Coiled coil</keyword>
<evidence type="ECO:0000313" key="3">
    <source>
        <dbReference type="Proteomes" id="UP000585474"/>
    </source>
</evidence>
<feature type="coiled-coil region" evidence="1">
    <location>
        <begin position="56"/>
        <end position="119"/>
    </location>
</feature>
<proteinExistence type="predicted"/>